<evidence type="ECO:0000313" key="7">
    <source>
        <dbReference type="EMBL" id="SDC31237.1"/>
    </source>
</evidence>
<evidence type="ECO:0000313" key="9">
    <source>
        <dbReference type="Proteomes" id="UP000198528"/>
    </source>
</evidence>
<feature type="transmembrane region" description="Helical" evidence="6">
    <location>
        <begin position="462"/>
        <end position="484"/>
    </location>
</feature>
<gene>
    <name evidence="7" type="ORF">SAMN04487824_10865</name>
    <name evidence="8" type="ORF">SAMN04489857_0995</name>
</gene>
<keyword evidence="5 6" id="KW-0472">Membrane</keyword>
<evidence type="ECO:0000256" key="4">
    <source>
        <dbReference type="ARBA" id="ARBA00022989"/>
    </source>
</evidence>
<dbReference type="EMBL" id="LT629759">
    <property type="protein sequence ID" value="SDR74999.1"/>
    <property type="molecule type" value="Genomic_DNA"/>
</dbReference>
<protein>
    <submittedName>
        <fullName evidence="8">C4-dicarboxylate anaerobic carrier</fullName>
    </submittedName>
</protein>
<dbReference type="RefSeq" id="WP_090846225.1">
    <property type="nucleotide sequence ID" value="NZ_FMZL01000008.1"/>
</dbReference>
<dbReference type="GeneID" id="78500353"/>
<dbReference type="PANTHER" id="PTHR43652">
    <property type="entry name" value="BASIC AMINO ACID ANTIPORTER YFCC-RELATED"/>
    <property type="match status" value="1"/>
</dbReference>
<keyword evidence="2" id="KW-1003">Cell membrane</keyword>
<dbReference type="Proteomes" id="UP000198528">
    <property type="component" value="Unassembled WGS sequence"/>
</dbReference>
<sequence length="532" mass="55530">MSDTTAQPKKKRKMLTSFSIIFILLALVAIISILLNGTSFHYEDIQGTVTGATLGSFTMASVNGFKDAVDVCLFVMVLGGFLGIVNKTDALATGIDVLVAKMNGNELKLIPILMAIFAFGGTTYGMCEETVGFYALLSATMIAAGYDSLSGAMIVLLGAGVGCLGSTVNPFATGIASSALTDMGIKVNQAVVIGLGLVLLVVSYAIAVFFVLQYAKRVKADPSKSLMSQDEIDASLASYANDSDSSQKKSLTGKQKGVLWVFAAAFIIMVISFVPWEDLGVNAFVAGSSSHDETTTVTAADIEQQYSDDSLGTLKLDKNVKGKLTTTVTDNAGWSAFLTGTPLGQWYFAESTTWFLLLAILIGIIGGLSEHEIVDTFMAGAGDMMSVVMIIAVSRGVSVLMKSTGLANLVLANSANALNGTPAVVFTIGSFLLLFLLSFLIPSTSGLATLSMPILGPLAARLGFNPAIMIMIFSAACGVVNLITPTSGAIMGGLALSRIEYGTWVKFALKIVVAISVACMVILSIAMVAIPA</sequence>
<proteinExistence type="predicted"/>
<dbReference type="AlphaFoldDB" id="A0A1H1LMB3"/>
<reference evidence="8" key="2">
    <citation type="submission" date="2016-10" db="EMBL/GenBank/DDBJ databases">
        <authorList>
            <person name="de Groot N.N."/>
        </authorList>
    </citation>
    <scope>NUCLEOTIDE SEQUENCE [LARGE SCALE GENOMIC DNA]</scope>
    <source>
        <strain evidence="7">DSM 22619</strain>
        <strain evidence="8">DSM 22620</strain>
    </source>
</reference>
<evidence type="ECO:0000313" key="8">
    <source>
        <dbReference type="EMBL" id="SDR74999.1"/>
    </source>
</evidence>
<dbReference type="InterPro" id="IPR051679">
    <property type="entry name" value="DASS-Related_Transporters"/>
</dbReference>
<keyword evidence="3 6" id="KW-0812">Transmembrane</keyword>
<feature type="transmembrane region" description="Helical" evidence="6">
    <location>
        <begin position="192"/>
        <end position="215"/>
    </location>
</feature>
<dbReference type="GO" id="GO:0005886">
    <property type="term" value="C:plasma membrane"/>
    <property type="evidence" value="ECO:0007669"/>
    <property type="project" value="UniProtKB-SubCell"/>
</dbReference>
<evidence type="ECO:0000256" key="1">
    <source>
        <dbReference type="ARBA" id="ARBA00004651"/>
    </source>
</evidence>
<dbReference type="Proteomes" id="UP000199480">
    <property type="component" value="Chromosome I"/>
</dbReference>
<keyword evidence="9" id="KW-1185">Reference proteome</keyword>
<dbReference type="PANTHER" id="PTHR43652:SF6">
    <property type="entry name" value="ARGININE REPRESSOR"/>
    <property type="match status" value="1"/>
</dbReference>
<organism evidence="8 10">
    <name type="scientific">Parafannyhessea umbonata</name>
    <dbReference type="NCBI Taxonomy" id="604330"/>
    <lineage>
        <taxon>Bacteria</taxon>
        <taxon>Bacillati</taxon>
        <taxon>Actinomycetota</taxon>
        <taxon>Coriobacteriia</taxon>
        <taxon>Coriobacteriales</taxon>
        <taxon>Atopobiaceae</taxon>
        <taxon>Parafannyhessea</taxon>
    </lineage>
</organism>
<feature type="transmembrane region" description="Helical" evidence="6">
    <location>
        <begin position="421"/>
        <end position="441"/>
    </location>
</feature>
<feature type="transmembrane region" description="Helical" evidence="6">
    <location>
        <begin position="504"/>
        <end position="530"/>
    </location>
</feature>
<evidence type="ECO:0000256" key="3">
    <source>
        <dbReference type="ARBA" id="ARBA00022692"/>
    </source>
</evidence>
<evidence type="ECO:0000313" key="10">
    <source>
        <dbReference type="Proteomes" id="UP000199480"/>
    </source>
</evidence>
<feature type="transmembrane region" description="Helical" evidence="6">
    <location>
        <begin position="346"/>
        <end position="368"/>
    </location>
</feature>
<dbReference type="EMBL" id="FMZL01000008">
    <property type="protein sequence ID" value="SDC31237.1"/>
    <property type="molecule type" value="Genomic_DNA"/>
</dbReference>
<feature type="transmembrane region" description="Helical" evidence="6">
    <location>
        <begin position="154"/>
        <end position="172"/>
    </location>
</feature>
<comment type="subcellular location">
    <subcellularLocation>
        <location evidence="1">Cell membrane</location>
        <topology evidence="1">Multi-pass membrane protein</topology>
    </subcellularLocation>
</comment>
<feature type="transmembrane region" description="Helical" evidence="6">
    <location>
        <begin position="380"/>
        <end position="401"/>
    </location>
</feature>
<dbReference type="Pfam" id="PF03606">
    <property type="entry name" value="DcuC"/>
    <property type="match status" value="1"/>
</dbReference>
<accession>A0A1H1LMB3</accession>
<feature type="transmembrane region" description="Helical" evidence="6">
    <location>
        <begin position="68"/>
        <end position="86"/>
    </location>
</feature>
<reference evidence="9 10" key="1">
    <citation type="submission" date="2016-10" db="EMBL/GenBank/DDBJ databases">
        <authorList>
            <person name="Varghese N."/>
            <person name="Submissions S."/>
        </authorList>
    </citation>
    <scope>NUCLEOTIDE SEQUENCE [LARGE SCALE GENOMIC DNA]</scope>
    <source>
        <strain evidence="9">DSM 22619</strain>
        <strain evidence="10">DSM 22620</strain>
    </source>
</reference>
<feature type="transmembrane region" description="Helical" evidence="6">
    <location>
        <begin position="15"/>
        <end position="35"/>
    </location>
</feature>
<feature type="transmembrane region" description="Helical" evidence="6">
    <location>
        <begin position="257"/>
        <end position="276"/>
    </location>
</feature>
<dbReference type="OrthoDB" id="9342495at2"/>
<evidence type="ECO:0000256" key="2">
    <source>
        <dbReference type="ARBA" id="ARBA00022475"/>
    </source>
</evidence>
<evidence type="ECO:0000256" key="5">
    <source>
        <dbReference type="ARBA" id="ARBA00023136"/>
    </source>
</evidence>
<evidence type="ECO:0000256" key="6">
    <source>
        <dbReference type="SAM" id="Phobius"/>
    </source>
</evidence>
<dbReference type="InterPro" id="IPR018385">
    <property type="entry name" value="C4_dicarb_anaerob_car-like"/>
</dbReference>
<feature type="transmembrane region" description="Helical" evidence="6">
    <location>
        <begin position="107"/>
        <end position="125"/>
    </location>
</feature>
<name>A0A1H1LMB3_9ACTN</name>
<keyword evidence="4 6" id="KW-1133">Transmembrane helix</keyword>